<dbReference type="EMBL" id="BMDX01000023">
    <property type="protein sequence ID" value="GGA87867.1"/>
    <property type="molecule type" value="Genomic_DNA"/>
</dbReference>
<keyword evidence="1" id="KW-0472">Membrane</keyword>
<name>A0A8J2U9K9_9GAMM</name>
<evidence type="ECO:0000313" key="2">
    <source>
        <dbReference type="EMBL" id="GGA87867.1"/>
    </source>
</evidence>
<gene>
    <name evidence="2" type="ORF">GCM10011369_32430</name>
</gene>
<dbReference type="Proteomes" id="UP000619743">
    <property type="component" value="Unassembled WGS sequence"/>
</dbReference>
<feature type="transmembrane region" description="Helical" evidence="1">
    <location>
        <begin position="12"/>
        <end position="36"/>
    </location>
</feature>
<evidence type="ECO:0000313" key="3">
    <source>
        <dbReference type="Proteomes" id="UP000619743"/>
    </source>
</evidence>
<feature type="transmembrane region" description="Helical" evidence="1">
    <location>
        <begin position="56"/>
        <end position="82"/>
    </location>
</feature>
<protein>
    <submittedName>
        <fullName evidence="2">Uncharacterized protein</fullName>
    </submittedName>
</protein>
<keyword evidence="1" id="KW-1133">Transmembrane helix</keyword>
<sequence>MNDVSVGKKKAGGLFNLVAELSVVQSFIITVVAVLFPTLKNIDVISQIKAWELDGLFVYQIAFAVLATLSAFLILYMVSVLATSDKACTVFKKYFFYTLTCLLIFVLSLSLREFYAPTSSFTSYFLGKELNVNYSLVQNEAGITFEVVTCSKSGRLIKCNLEVSNVTSDDMNVGRFDRVSLYDQNNNQGNREKVIFDGKNVGRWDKIHLTKKSSTKLSLYFNMSDKASAELVKKLDINFHYFGNDRRVTFRNLELTMDG</sequence>
<accession>A0A8J2U9K9</accession>
<feature type="transmembrane region" description="Helical" evidence="1">
    <location>
        <begin position="94"/>
        <end position="111"/>
    </location>
</feature>
<organism evidence="2 3">
    <name type="scientific">Neiella marina</name>
    <dbReference type="NCBI Taxonomy" id="508461"/>
    <lineage>
        <taxon>Bacteria</taxon>
        <taxon>Pseudomonadati</taxon>
        <taxon>Pseudomonadota</taxon>
        <taxon>Gammaproteobacteria</taxon>
        <taxon>Alteromonadales</taxon>
        <taxon>Echinimonadaceae</taxon>
        <taxon>Neiella</taxon>
    </lineage>
</organism>
<comment type="caution">
    <text evidence="2">The sequence shown here is derived from an EMBL/GenBank/DDBJ whole genome shotgun (WGS) entry which is preliminary data.</text>
</comment>
<proteinExistence type="predicted"/>
<dbReference type="RefSeq" id="WP_143824605.1">
    <property type="nucleotide sequence ID" value="NZ_BMDX01000023.1"/>
</dbReference>
<dbReference type="OrthoDB" id="7057715at2"/>
<reference evidence="3" key="1">
    <citation type="journal article" date="2019" name="Int. J. Syst. Evol. Microbiol.">
        <title>The Global Catalogue of Microorganisms (GCM) 10K type strain sequencing project: providing services to taxonomists for standard genome sequencing and annotation.</title>
        <authorList>
            <consortium name="The Broad Institute Genomics Platform"/>
            <consortium name="The Broad Institute Genome Sequencing Center for Infectious Disease"/>
            <person name="Wu L."/>
            <person name="Ma J."/>
        </authorList>
    </citation>
    <scope>NUCLEOTIDE SEQUENCE [LARGE SCALE GENOMIC DNA]</scope>
    <source>
        <strain evidence="3">CGMCC 1.10130</strain>
    </source>
</reference>
<keyword evidence="3" id="KW-1185">Reference proteome</keyword>
<evidence type="ECO:0000256" key="1">
    <source>
        <dbReference type="SAM" id="Phobius"/>
    </source>
</evidence>
<dbReference type="AlphaFoldDB" id="A0A8J2U9K9"/>
<keyword evidence="1" id="KW-0812">Transmembrane</keyword>